<gene>
    <name evidence="1" type="ORF">CGOC_LOCUS7854</name>
</gene>
<keyword evidence="2" id="KW-1185">Reference proteome</keyword>
<dbReference type="Proteomes" id="UP000271889">
    <property type="component" value="Unassembled WGS sequence"/>
</dbReference>
<reference evidence="1 2" key="1">
    <citation type="submission" date="2018-11" db="EMBL/GenBank/DDBJ databases">
        <authorList>
            <consortium name="Pathogen Informatics"/>
        </authorList>
    </citation>
    <scope>NUCLEOTIDE SEQUENCE [LARGE SCALE GENOMIC DNA]</scope>
</reference>
<evidence type="ECO:0000313" key="1">
    <source>
        <dbReference type="EMBL" id="VDK81614.1"/>
    </source>
</evidence>
<organism evidence="1 2">
    <name type="scientific">Cylicostephanus goldi</name>
    <name type="common">Nematode worm</name>
    <dbReference type="NCBI Taxonomy" id="71465"/>
    <lineage>
        <taxon>Eukaryota</taxon>
        <taxon>Metazoa</taxon>
        <taxon>Ecdysozoa</taxon>
        <taxon>Nematoda</taxon>
        <taxon>Chromadorea</taxon>
        <taxon>Rhabditida</taxon>
        <taxon>Rhabditina</taxon>
        <taxon>Rhabditomorpha</taxon>
        <taxon>Strongyloidea</taxon>
        <taxon>Strongylidae</taxon>
        <taxon>Cylicostephanus</taxon>
    </lineage>
</organism>
<name>A0A3P6UTD6_CYLGO</name>
<proteinExistence type="predicted"/>
<protein>
    <submittedName>
        <fullName evidence="1">Uncharacterized protein</fullName>
    </submittedName>
</protein>
<dbReference type="EMBL" id="UYRV01027863">
    <property type="protein sequence ID" value="VDK81614.1"/>
    <property type="molecule type" value="Genomic_DNA"/>
</dbReference>
<sequence length="171" mass="18919">MLDENYDKFTQKSPIFNLYIRLDIPEKAAITTPKPKSEIPFPTLIHDSAIRQALAADDEKVFETSSAPFSENNDIGEHASTIVPTALTTFTSFRGSTASVKVDYFGRSGQTDSKFNPLLKFREPLGPNSSDELNLKSAVPRNSSAIISDPELQQLSDYEAIPRLALPSERI</sequence>
<feature type="non-terminal residue" evidence="1">
    <location>
        <position position="171"/>
    </location>
</feature>
<evidence type="ECO:0000313" key="2">
    <source>
        <dbReference type="Proteomes" id="UP000271889"/>
    </source>
</evidence>
<accession>A0A3P6UTD6</accession>
<dbReference type="AlphaFoldDB" id="A0A3P6UTD6"/>
<dbReference type="OrthoDB" id="5815916at2759"/>